<evidence type="ECO:0000313" key="1">
    <source>
        <dbReference type="EMBL" id="WMV54722.1"/>
    </source>
</evidence>
<protein>
    <submittedName>
        <fullName evidence="1">Uncharacterized protein</fullName>
    </submittedName>
</protein>
<organism evidence="1 2">
    <name type="scientific">Solanum verrucosum</name>
    <dbReference type="NCBI Taxonomy" id="315347"/>
    <lineage>
        <taxon>Eukaryota</taxon>
        <taxon>Viridiplantae</taxon>
        <taxon>Streptophyta</taxon>
        <taxon>Embryophyta</taxon>
        <taxon>Tracheophyta</taxon>
        <taxon>Spermatophyta</taxon>
        <taxon>Magnoliopsida</taxon>
        <taxon>eudicotyledons</taxon>
        <taxon>Gunneridae</taxon>
        <taxon>Pentapetalae</taxon>
        <taxon>asterids</taxon>
        <taxon>lamiids</taxon>
        <taxon>Solanales</taxon>
        <taxon>Solanaceae</taxon>
        <taxon>Solanoideae</taxon>
        <taxon>Solaneae</taxon>
        <taxon>Solanum</taxon>
    </lineage>
</organism>
<accession>A0AAF0ZW69</accession>
<sequence length="75" mass="8792">VDNLSETLKFQSKLLRKTSLSDDFWISRTSAYEMERSHSKLPGSDLHFCNLMRKQWCENNIPQMHASVGEPKFVF</sequence>
<keyword evidence="2" id="KW-1185">Reference proteome</keyword>
<reference evidence="1" key="1">
    <citation type="submission" date="2023-08" db="EMBL/GenBank/DDBJ databases">
        <title>A de novo genome assembly of Solanum verrucosum Schlechtendal, a Mexican diploid species geographically isolated from the other diploid A-genome species in potato relatives.</title>
        <authorList>
            <person name="Hosaka K."/>
        </authorList>
    </citation>
    <scope>NUCLEOTIDE SEQUENCE</scope>
    <source>
        <tissue evidence="1">Young leaves</tissue>
    </source>
</reference>
<dbReference type="AlphaFoldDB" id="A0AAF0ZW69"/>
<feature type="non-terminal residue" evidence="1">
    <location>
        <position position="1"/>
    </location>
</feature>
<dbReference type="Proteomes" id="UP001234989">
    <property type="component" value="Chromosome 11"/>
</dbReference>
<name>A0AAF0ZW69_SOLVR</name>
<proteinExistence type="predicted"/>
<gene>
    <name evidence="1" type="ORF">MTR67_048107</name>
</gene>
<dbReference type="EMBL" id="CP133622">
    <property type="protein sequence ID" value="WMV54722.1"/>
    <property type="molecule type" value="Genomic_DNA"/>
</dbReference>
<evidence type="ECO:0000313" key="2">
    <source>
        <dbReference type="Proteomes" id="UP001234989"/>
    </source>
</evidence>